<feature type="compositionally biased region" description="Basic and acidic residues" evidence="1">
    <location>
        <begin position="1"/>
        <end position="10"/>
    </location>
</feature>
<evidence type="ECO:0000256" key="1">
    <source>
        <dbReference type="SAM" id="MobiDB-lite"/>
    </source>
</evidence>
<comment type="caution">
    <text evidence="3">The sequence shown here is derived from an EMBL/GenBank/DDBJ whole genome shotgun (WGS) entry which is preliminary data.</text>
</comment>
<gene>
    <name evidence="3" type="ORF">BBJ29_008120</name>
</gene>
<feature type="transmembrane region" description="Helical" evidence="2">
    <location>
        <begin position="103"/>
        <end position="121"/>
    </location>
</feature>
<keyword evidence="2" id="KW-1133">Transmembrane helix</keyword>
<keyword evidence="2" id="KW-0812">Transmembrane</keyword>
<evidence type="ECO:0000256" key="2">
    <source>
        <dbReference type="SAM" id="Phobius"/>
    </source>
</evidence>
<evidence type="ECO:0000313" key="4">
    <source>
        <dbReference type="Proteomes" id="UP000284657"/>
    </source>
</evidence>
<feature type="compositionally biased region" description="Low complexity" evidence="1">
    <location>
        <begin position="14"/>
        <end position="23"/>
    </location>
</feature>
<feature type="region of interest" description="Disordered" evidence="1">
    <location>
        <begin position="1"/>
        <end position="23"/>
    </location>
</feature>
<dbReference type="Proteomes" id="UP000284657">
    <property type="component" value="Unassembled WGS sequence"/>
</dbReference>
<evidence type="ECO:0000313" key="3">
    <source>
        <dbReference type="EMBL" id="RLN55403.1"/>
    </source>
</evidence>
<sequence length="129" mass="13739">MVAADAHHVEPPGTSSSSDVSHNTVSSLRVEVVGVSNSKVATTRTERSLLLAKPEEEVYPLPCSSSSDAGSESDLELGYLVRRTGAVNEVDEGADSFKQCIQFLVGLIVIMAMALILLIIFHPKPDEAT</sequence>
<name>A0A421FYU2_9STRA</name>
<reference evidence="3 4" key="1">
    <citation type="submission" date="2018-07" db="EMBL/GenBank/DDBJ databases">
        <title>Genome sequencing of oomycete isolates from Chile give support for New Zealand origin for Phytophthora kernoviae and make available the first Nothophytophthora sp. genome.</title>
        <authorList>
            <person name="Studholme D.J."/>
            <person name="Sanfuentes E."/>
            <person name="Panda P."/>
            <person name="Hill R."/>
            <person name="Sambles C."/>
            <person name="Grant M."/>
            <person name="Williams N.M."/>
            <person name="Mcdougal R.L."/>
        </authorList>
    </citation>
    <scope>NUCLEOTIDE SEQUENCE [LARGE SCALE GENOMIC DNA]</scope>
    <source>
        <strain evidence="3">Chile7</strain>
    </source>
</reference>
<organism evidence="3 4">
    <name type="scientific">Phytophthora kernoviae</name>
    <dbReference type="NCBI Taxonomy" id="325452"/>
    <lineage>
        <taxon>Eukaryota</taxon>
        <taxon>Sar</taxon>
        <taxon>Stramenopiles</taxon>
        <taxon>Oomycota</taxon>
        <taxon>Peronosporomycetes</taxon>
        <taxon>Peronosporales</taxon>
        <taxon>Peronosporaceae</taxon>
        <taxon>Phytophthora</taxon>
    </lineage>
</organism>
<protein>
    <submittedName>
        <fullName evidence="3">Uncharacterized protein</fullName>
    </submittedName>
</protein>
<dbReference type="AlphaFoldDB" id="A0A421FYU2"/>
<accession>A0A421FYU2</accession>
<keyword evidence="2" id="KW-0472">Membrane</keyword>
<proteinExistence type="predicted"/>
<dbReference type="EMBL" id="MBAD02001361">
    <property type="protein sequence ID" value="RLN55403.1"/>
    <property type="molecule type" value="Genomic_DNA"/>
</dbReference>